<dbReference type="EnsemblMetazoa" id="XM_038019050.1">
    <property type="protein sequence ID" value="XP_037874978.1"/>
    <property type="gene ID" value="LOC110386208"/>
</dbReference>
<dbReference type="AlphaFoldDB" id="A0A8R2M675"/>
<keyword evidence="4" id="KW-1185">Reference proteome</keyword>
<dbReference type="RefSeq" id="XP_037874978.1">
    <property type="nucleotide sequence ID" value="XM_038019050.2"/>
</dbReference>
<keyword evidence="1" id="KW-0472">Membrane</keyword>
<feature type="chain" id="PRO_5035942561" evidence="2">
    <location>
        <begin position="18"/>
        <end position="272"/>
    </location>
</feature>
<evidence type="ECO:0000313" key="4">
    <source>
        <dbReference type="Proteomes" id="UP000005204"/>
    </source>
</evidence>
<keyword evidence="1" id="KW-1133">Transmembrane helix</keyword>
<dbReference type="GeneID" id="110386208"/>
<reference evidence="4" key="1">
    <citation type="journal article" date="2008" name="Insect Biochem. Mol. Biol.">
        <title>The genome of a lepidopteran model insect, the silkworm Bombyx mori.</title>
        <authorList>
            <consortium name="International Silkworm Genome Consortium"/>
        </authorList>
    </citation>
    <scope>NUCLEOTIDE SEQUENCE [LARGE SCALE GENOMIC DNA]</scope>
    <source>
        <strain evidence="4">p50T</strain>
    </source>
</reference>
<accession>A0A8R2M675</accession>
<feature type="signal peptide" evidence="2">
    <location>
        <begin position="1"/>
        <end position="17"/>
    </location>
</feature>
<name>A0A8R2M675_BOMMO</name>
<proteinExistence type="predicted"/>
<feature type="transmembrane region" description="Helical" evidence="1">
    <location>
        <begin position="234"/>
        <end position="260"/>
    </location>
</feature>
<dbReference type="Proteomes" id="UP000005204">
    <property type="component" value="Unassembled WGS sequence"/>
</dbReference>
<evidence type="ECO:0000313" key="3">
    <source>
        <dbReference type="EnsemblMetazoa" id="XP_037874978.1"/>
    </source>
</evidence>
<organism evidence="3 4">
    <name type="scientific">Bombyx mori</name>
    <name type="common">Silk moth</name>
    <dbReference type="NCBI Taxonomy" id="7091"/>
    <lineage>
        <taxon>Eukaryota</taxon>
        <taxon>Metazoa</taxon>
        <taxon>Ecdysozoa</taxon>
        <taxon>Arthropoda</taxon>
        <taxon>Hexapoda</taxon>
        <taxon>Insecta</taxon>
        <taxon>Pterygota</taxon>
        <taxon>Neoptera</taxon>
        <taxon>Endopterygota</taxon>
        <taxon>Lepidoptera</taxon>
        <taxon>Glossata</taxon>
        <taxon>Ditrysia</taxon>
        <taxon>Bombycoidea</taxon>
        <taxon>Bombycidae</taxon>
        <taxon>Bombycinae</taxon>
        <taxon>Bombyx</taxon>
    </lineage>
</organism>
<evidence type="ECO:0000256" key="2">
    <source>
        <dbReference type="SAM" id="SignalP"/>
    </source>
</evidence>
<sequence length="272" mass="30026">MLLSLLLFLGSATFGLCQDPIICAADNEINKNLDKCVKELIPAVLTTEKALSCSTDAGHKPSPMPTPSNNNNTICSTIEHLNHTGEHHKANSTICSFAKHKKNENLDAFVDYIKFVLSPEKICEFHKISKNCIESAKKDIEICAHDSNNSTKKPSEEVHLRNTIFTKASCVGKYGISTVQNCVKSKLYLKECSNDTIQYVDSLFNQALVICENVRNINTNYRLANDPSPVAEPLVLSLTIKILLITATVVILIALVVCLIRRHCNNQIAKGD</sequence>
<evidence type="ECO:0000256" key="1">
    <source>
        <dbReference type="SAM" id="Phobius"/>
    </source>
</evidence>
<keyword evidence="1" id="KW-0812">Transmembrane</keyword>
<reference evidence="3" key="2">
    <citation type="submission" date="2022-06" db="UniProtKB">
        <authorList>
            <consortium name="EnsemblMetazoa"/>
        </authorList>
    </citation>
    <scope>IDENTIFICATION</scope>
    <source>
        <strain evidence="3">p50T (Dazao)</strain>
    </source>
</reference>
<dbReference type="KEGG" id="bmor:110386208"/>
<protein>
    <submittedName>
        <fullName evidence="3">Uncharacterized protein</fullName>
    </submittedName>
</protein>
<keyword evidence="2" id="KW-0732">Signal</keyword>